<proteinExistence type="predicted"/>
<sequence>MNKTVMIAIAVLCLAAAGIITYISVGGGTDGTKSKPIYLKCTECGKVVEMSVGEYEKKMKELTEGLSQLELMNTDTSLKCPDCSGRLQVGYKDPDTGEVVLIGN</sequence>
<keyword evidence="1" id="KW-1133">Transmembrane helix</keyword>
<evidence type="ECO:0000313" key="3">
    <source>
        <dbReference type="Proteomes" id="UP000188181"/>
    </source>
</evidence>
<accession>A0A1R7T696</accession>
<keyword evidence="3" id="KW-1185">Reference proteome</keyword>
<dbReference type="KEGG" id="pbas:SMSP2_02936"/>
<protein>
    <submittedName>
        <fullName evidence="2">Uncharacterized protein</fullName>
    </submittedName>
</protein>
<reference evidence="3" key="1">
    <citation type="submission" date="2017-02" db="EMBL/GenBank/DDBJ databases">
        <title>Comparative genomics and description of representatives of a novel lineage of planctomycetes thriving in anoxic sediments.</title>
        <authorList>
            <person name="Spring S."/>
            <person name="Bunk B."/>
            <person name="Sproer C."/>
        </authorList>
    </citation>
    <scope>NUCLEOTIDE SEQUENCE [LARGE SCALE GENOMIC DNA]</scope>
    <source>
        <strain evidence="3">SM-Chi-D1</strain>
    </source>
</reference>
<keyword evidence="1" id="KW-0812">Transmembrane</keyword>
<dbReference type="RefSeq" id="WP_146684727.1">
    <property type="nucleotide sequence ID" value="NZ_CP019646.1"/>
</dbReference>
<keyword evidence="1" id="KW-0472">Membrane</keyword>
<organism evidence="2 3">
    <name type="scientific">Limihaloglobus sulfuriphilus</name>
    <dbReference type="NCBI Taxonomy" id="1851148"/>
    <lineage>
        <taxon>Bacteria</taxon>
        <taxon>Pseudomonadati</taxon>
        <taxon>Planctomycetota</taxon>
        <taxon>Phycisphaerae</taxon>
        <taxon>Sedimentisphaerales</taxon>
        <taxon>Sedimentisphaeraceae</taxon>
        <taxon>Limihaloglobus</taxon>
    </lineage>
</organism>
<feature type="transmembrane region" description="Helical" evidence="1">
    <location>
        <begin position="6"/>
        <end position="25"/>
    </location>
</feature>
<dbReference type="AlphaFoldDB" id="A0A1R7T696"/>
<name>A0A1R7T696_9BACT</name>
<dbReference type="EMBL" id="CP019646">
    <property type="protein sequence ID" value="AQQ72546.1"/>
    <property type="molecule type" value="Genomic_DNA"/>
</dbReference>
<dbReference type="Proteomes" id="UP000188181">
    <property type="component" value="Chromosome"/>
</dbReference>
<gene>
    <name evidence="2" type="ORF">SMSP2_02936</name>
</gene>
<evidence type="ECO:0000256" key="1">
    <source>
        <dbReference type="SAM" id="Phobius"/>
    </source>
</evidence>
<evidence type="ECO:0000313" key="2">
    <source>
        <dbReference type="EMBL" id="AQQ72546.1"/>
    </source>
</evidence>